<organism evidence="2">
    <name type="scientific">marine metagenome</name>
    <dbReference type="NCBI Taxonomy" id="408172"/>
    <lineage>
        <taxon>unclassified sequences</taxon>
        <taxon>metagenomes</taxon>
        <taxon>ecological metagenomes</taxon>
    </lineage>
</organism>
<dbReference type="SUPFAM" id="SSF51658">
    <property type="entry name" value="Xylose isomerase-like"/>
    <property type="match status" value="1"/>
</dbReference>
<gene>
    <name evidence="2" type="ORF">METZ01_LOCUS26155</name>
</gene>
<accession>A0A381Q1V0</accession>
<reference evidence="2" key="1">
    <citation type="submission" date="2018-05" db="EMBL/GenBank/DDBJ databases">
        <authorList>
            <person name="Lanie J.A."/>
            <person name="Ng W.-L."/>
            <person name="Kazmierczak K.M."/>
            <person name="Andrzejewski T.M."/>
            <person name="Davidsen T.M."/>
            <person name="Wayne K.J."/>
            <person name="Tettelin H."/>
            <person name="Glass J.I."/>
            <person name="Rusch D."/>
            <person name="Podicherti R."/>
            <person name="Tsui H.-C.T."/>
            <person name="Winkler M.E."/>
        </authorList>
    </citation>
    <scope>NUCLEOTIDE SEQUENCE</scope>
</reference>
<dbReference type="InterPro" id="IPR013022">
    <property type="entry name" value="Xyl_isomerase-like_TIM-brl"/>
</dbReference>
<dbReference type="InterPro" id="IPR050312">
    <property type="entry name" value="IolE/XylAMocC-like"/>
</dbReference>
<evidence type="ECO:0000313" key="2">
    <source>
        <dbReference type="EMBL" id="SUZ73301.1"/>
    </source>
</evidence>
<dbReference type="PANTHER" id="PTHR12110">
    <property type="entry name" value="HYDROXYPYRUVATE ISOMERASE"/>
    <property type="match status" value="1"/>
</dbReference>
<dbReference type="AlphaFoldDB" id="A0A381Q1V0"/>
<dbReference type="EMBL" id="UINC01001174">
    <property type="protein sequence ID" value="SUZ73301.1"/>
    <property type="molecule type" value="Genomic_DNA"/>
</dbReference>
<dbReference type="Gene3D" id="3.20.20.150">
    <property type="entry name" value="Divalent-metal-dependent TIM barrel enzymes"/>
    <property type="match status" value="1"/>
</dbReference>
<dbReference type="InterPro" id="IPR036237">
    <property type="entry name" value="Xyl_isomerase-like_sf"/>
</dbReference>
<proteinExistence type="predicted"/>
<feature type="domain" description="Xylose isomerase-like TIM barrel" evidence="1">
    <location>
        <begin position="21"/>
        <end position="275"/>
    </location>
</feature>
<dbReference type="Pfam" id="PF01261">
    <property type="entry name" value="AP_endonuc_2"/>
    <property type="match status" value="1"/>
</dbReference>
<name>A0A381Q1V0_9ZZZZ</name>
<sequence length="288" mass="31979">MAKLGVITDGISLDLEHALRVMQKNGLKQAELQFLGDKEVGDLSADELKKTKQLVDQYDMQVSCISRHNFAGLGVHEVTVGDTNYNHHMDKLKQCIGMAQQFNAPLVRIMSFRKEMVLFGEDGAEKWNVSAGAWEKLVELMGPVVELAEKENIMLVVETGNNAMITSCFLGCKLIDDLGTEHLKILWDPANALYCGENPSMDTFNSMSGGYLGHIHMKDVNVAIHQASIKCVALGKGQMAPYLSQIAEKIREMDYKGAISLESVYRPKNGNFEDGFHSSITLFKELFS</sequence>
<dbReference type="PANTHER" id="PTHR12110:SF41">
    <property type="entry name" value="INOSOSE DEHYDRATASE"/>
    <property type="match status" value="1"/>
</dbReference>
<evidence type="ECO:0000259" key="1">
    <source>
        <dbReference type="Pfam" id="PF01261"/>
    </source>
</evidence>
<protein>
    <recommendedName>
        <fullName evidence="1">Xylose isomerase-like TIM barrel domain-containing protein</fullName>
    </recommendedName>
</protein>